<proteinExistence type="inferred from homology"/>
<sequence length="420" mass="46115">MKIRSLLKCKRLLSINWNRYSSLKVLGIETSCDDTAVAVVTSDRVILSSERITERAIQRKQGGINPSVCAQQHRQNLPILIEKCLEDAGTSPKDLDAVAVTVTPGLVIALKEGIAAAISFARKHKLPLIPVHHMRAHALSILLVDDSVQFPFSTLLLSGGHALIAVAENAENFKLYGQSVGGSPGECIDKVARHLGDLESEFDGVHAGVAVETLASRSSEFGHQRYPISFPSVGKADMNFDQIKGSYLNLLDKLRRTEKEKVNVSDFCASLQNTVTRHIASKLHVFFDTLDSEKRLPKQLVVGGGVAANEYIFNAVSKLSSAYGVSTVKTPLTLCTDNAEMIAYTGILMHLNRSESIYWRSEDIPDTIYAHARTPIGPDASSEILNFPRRELVNSTIHGSGPIRFRNYDNFRKVTLCCNS</sequence>
<comment type="cofactor">
    <cofactor evidence="7">
        <name>a divalent metal cation</name>
        <dbReference type="ChEBI" id="CHEBI:60240"/>
    </cofactor>
    <text evidence="7">Binds 1 divalent metal cation per subunit.</text>
</comment>
<comment type="catalytic activity">
    <reaction evidence="6 7">
        <text>L-threonylcarbamoyladenylate + adenosine(37) in tRNA = N(6)-L-threonylcarbamoyladenosine(37) in tRNA + AMP + H(+)</text>
        <dbReference type="Rhea" id="RHEA:37059"/>
        <dbReference type="Rhea" id="RHEA-COMP:10162"/>
        <dbReference type="Rhea" id="RHEA-COMP:10163"/>
        <dbReference type="ChEBI" id="CHEBI:15378"/>
        <dbReference type="ChEBI" id="CHEBI:73682"/>
        <dbReference type="ChEBI" id="CHEBI:74411"/>
        <dbReference type="ChEBI" id="CHEBI:74418"/>
        <dbReference type="ChEBI" id="CHEBI:456215"/>
        <dbReference type="EC" id="2.3.1.234"/>
    </reaction>
</comment>
<dbReference type="InterPro" id="IPR043129">
    <property type="entry name" value="ATPase_NBD"/>
</dbReference>
<dbReference type="GO" id="GO:0061711">
    <property type="term" value="F:tRNA N(6)-L-threonylcarbamoyladenine synthase activity"/>
    <property type="evidence" value="ECO:0007669"/>
    <property type="project" value="UniProtKB-EC"/>
</dbReference>
<keyword evidence="5 7" id="KW-0012">Acyltransferase</keyword>
<comment type="similarity">
    <text evidence="7">Belongs to the KAE1 / TsaD family.</text>
</comment>
<comment type="subunit">
    <text evidence="7">Homodimer.</text>
</comment>
<evidence type="ECO:0000259" key="8">
    <source>
        <dbReference type="Pfam" id="PF00814"/>
    </source>
</evidence>
<evidence type="ECO:0000256" key="4">
    <source>
        <dbReference type="ARBA" id="ARBA00022723"/>
    </source>
</evidence>
<dbReference type="NCBIfam" id="TIGR00329">
    <property type="entry name" value="gcp_kae1"/>
    <property type="match status" value="1"/>
</dbReference>
<comment type="subcellular location">
    <subcellularLocation>
        <location evidence="7">Mitochondrion</location>
    </subcellularLocation>
</comment>
<keyword evidence="2 7" id="KW-0808">Transferase</keyword>
<protein>
    <recommendedName>
        <fullName evidence="1">N(6)-L-threonylcarbamoyladenine synthase</fullName>
        <ecNumber evidence="1">2.3.1.234</ecNumber>
    </recommendedName>
</protein>
<evidence type="ECO:0000256" key="6">
    <source>
        <dbReference type="ARBA" id="ARBA00048117"/>
    </source>
</evidence>
<dbReference type="HAMAP" id="MF_01445">
    <property type="entry name" value="TsaD"/>
    <property type="match status" value="1"/>
</dbReference>
<dbReference type="InterPro" id="IPR017861">
    <property type="entry name" value="KAE1/TsaD"/>
</dbReference>
<feature type="domain" description="Gcp-like" evidence="8">
    <location>
        <begin position="46"/>
        <end position="344"/>
    </location>
</feature>
<dbReference type="FunFam" id="3.30.420.40:FF:000565">
    <property type="entry name" value="Probable tRNA N6-adenosine threonylcarbamoyltransferase, mitochondrial"/>
    <property type="match status" value="1"/>
</dbReference>
<dbReference type="PRINTS" id="PR00789">
    <property type="entry name" value="OSIALOPTASE"/>
</dbReference>
<dbReference type="GO" id="GO:0046872">
    <property type="term" value="F:metal ion binding"/>
    <property type="evidence" value="ECO:0007669"/>
    <property type="project" value="UniProtKB-KW"/>
</dbReference>
<dbReference type="CDD" id="cd24134">
    <property type="entry name" value="ASKHA_NBD_OSGEPL1_QRI7_euk"/>
    <property type="match status" value="1"/>
</dbReference>
<evidence type="ECO:0000256" key="7">
    <source>
        <dbReference type="HAMAP-Rule" id="MF_03179"/>
    </source>
</evidence>
<dbReference type="PANTHER" id="PTHR11735:SF6">
    <property type="entry name" value="TRNA N6-ADENOSINE THREONYLCARBAMOYLTRANSFERASE, MITOCHONDRIAL"/>
    <property type="match status" value="1"/>
</dbReference>
<name>A0AAE9A697_CAEBR</name>
<dbReference type="AlphaFoldDB" id="A0AAE9A697"/>
<accession>A0AAE9A697</accession>
<dbReference type="Gene3D" id="3.30.420.40">
    <property type="match status" value="2"/>
</dbReference>
<evidence type="ECO:0000256" key="2">
    <source>
        <dbReference type="ARBA" id="ARBA00022679"/>
    </source>
</evidence>
<dbReference type="Proteomes" id="UP000827892">
    <property type="component" value="Chromosome V"/>
</dbReference>
<evidence type="ECO:0000313" key="10">
    <source>
        <dbReference type="Proteomes" id="UP000827892"/>
    </source>
</evidence>
<comment type="function">
    <text evidence="7">Required for the formation of a threonylcarbamoyl group on adenosine at position 37 (t(6)A37) in mitochondrial tRNAs that read codons beginning with adenine. Probably involved in the transfer of the threonylcarbamoyl moiety of threonylcarbamoyl-AMP (TC-AMP) to the N6 group of A37. Involved in mitochondrial genome maintenance.</text>
</comment>
<dbReference type="SUPFAM" id="SSF53067">
    <property type="entry name" value="Actin-like ATPase domain"/>
    <property type="match status" value="1"/>
</dbReference>
<dbReference type="PANTHER" id="PTHR11735">
    <property type="entry name" value="TRNA N6-ADENOSINE THREONYLCARBAMOYLTRANSFERASE"/>
    <property type="match status" value="1"/>
</dbReference>
<organism evidence="9 10">
    <name type="scientific">Caenorhabditis briggsae</name>
    <dbReference type="NCBI Taxonomy" id="6238"/>
    <lineage>
        <taxon>Eukaryota</taxon>
        <taxon>Metazoa</taxon>
        <taxon>Ecdysozoa</taxon>
        <taxon>Nematoda</taxon>
        <taxon>Chromadorea</taxon>
        <taxon>Rhabditida</taxon>
        <taxon>Rhabditina</taxon>
        <taxon>Rhabditomorpha</taxon>
        <taxon>Rhabditoidea</taxon>
        <taxon>Rhabditidae</taxon>
        <taxon>Peloderinae</taxon>
        <taxon>Caenorhabditis</taxon>
    </lineage>
</organism>
<keyword evidence="7" id="KW-0496">Mitochondrion</keyword>
<dbReference type="EC" id="2.3.1.234" evidence="1"/>
<dbReference type="Pfam" id="PF00814">
    <property type="entry name" value="TsaD"/>
    <property type="match status" value="1"/>
</dbReference>
<dbReference type="GO" id="GO:0005739">
    <property type="term" value="C:mitochondrion"/>
    <property type="evidence" value="ECO:0007669"/>
    <property type="project" value="UniProtKB-SubCell"/>
</dbReference>
<evidence type="ECO:0000256" key="3">
    <source>
        <dbReference type="ARBA" id="ARBA00022694"/>
    </source>
</evidence>
<keyword evidence="4 7" id="KW-0479">Metal-binding</keyword>
<dbReference type="InterPro" id="IPR022450">
    <property type="entry name" value="TsaD"/>
</dbReference>
<dbReference type="EMBL" id="CP090895">
    <property type="protein sequence ID" value="ULT91104.1"/>
    <property type="molecule type" value="Genomic_DNA"/>
</dbReference>
<evidence type="ECO:0000313" key="9">
    <source>
        <dbReference type="EMBL" id="ULT91104.1"/>
    </source>
</evidence>
<gene>
    <name evidence="7" type="primary">osgl-1</name>
    <name evidence="9" type="ORF">L3Y34_009014</name>
</gene>
<keyword evidence="3 7" id="KW-0819">tRNA processing</keyword>
<evidence type="ECO:0000256" key="5">
    <source>
        <dbReference type="ARBA" id="ARBA00023315"/>
    </source>
</evidence>
<dbReference type="InterPro" id="IPR000905">
    <property type="entry name" value="Gcp-like_dom"/>
</dbReference>
<dbReference type="GO" id="GO:0002949">
    <property type="term" value="P:tRNA threonylcarbamoyladenosine modification"/>
    <property type="evidence" value="ECO:0007669"/>
    <property type="project" value="UniProtKB-UniRule"/>
</dbReference>
<reference evidence="9 10" key="1">
    <citation type="submission" date="2022-02" db="EMBL/GenBank/DDBJ databases">
        <title>Chromosome-level reference genomes for two strains of Caenorhabditis briggsae: an improved platform for comparative genomics.</title>
        <authorList>
            <person name="Stevens L."/>
            <person name="Andersen E.C."/>
        </authorList>
    </citation>
    <scope>NUCLEOTIDE SEQUENCE [LARGE SCALE GENOMIC DNA]</scope>
    <source>
        <strain evidence="9">QX1410_ONT</strain>
        <tissue evidence="9">Whole-organism</tissue>
    </source>
</reference>
<evidence type="ECO:0000256" key="1">
    <source>
        <dbReference type="ARBA" id="ARBA00012156"/>
    </source>
</evidence>